<evidence type="ECO:0000313" key="2">
    <source>
        <dbReference type="EMBL" id="CUS04917.2"/>
    </source>
</evidence>
<dbReference type="EMBL" id="LN890655">
    <property type="protein sequence ID" value="CUS04917.2"/>
    <property type="molecule type" value="Genomic_DNA"/>
</dbReference>
<feature type="transmembrane region" description="Helical" evidence="1">
    <location>
        <begin position="263"/>
        <end position="292"/>
    </location>
</feature>
<dbReference type="KEGG" id="pbf:CFX0092_A3039"/>
<evidence type="ECO:0000256" key="1">
    <source>
        <dbReference type="SAM" id="Phobius"/>
    </source>
</evidence>
<keyword evidence="1" id="KW-0812">Transmembrane</keyword>
<dbReference type="OrthoDB" id="154226at2"/>
<name>A0A170PIL2_9CHLR</name>
<dbReference type="Proteomes" id="UP000215027">
    <property type="component" value="Chromosome I"/>
</dbReference>
<evidence type="ECO:0000313" key="3">
    <source>
        <dbReference type="Proteomes" id="UP000215027"/>
    </source>
</evidence>
<proteinExistence type="predicted"/>
<keyword evidence="3" id="KW-1185">Reference proteome</keyword>
<sequence>MSTLTPPDLPTPLPTPAPIPAREQAQGLICPNCSGVVPIAEGVRIVQCPYCNLHSLVQGERGVRRWQVARRIDRAGAESAARGFLSGMRKARDLSRAAKIEEILLVYLPFWRVEATVAGWLFGRLRKDKDETKPDEHYVFESMHWNDAAVDVTEFGVHRIVVSRQDLLPFDSQALHAEAMVFEPSESRTAAQDEARAHFLYRSRTAAGQTTTSYENIQLMRPEFALVYFPVWLARYSYRNRVYQVVVDGVSGKVMYGKAPGNILYRAAALVTGLAVGNLVLVNGTILAGLVANDDDSLGLLLLPIAVGIGLIVYGYRQFRYGEEVEDKPKEFQKAASGPGQGLFGGTIPGLDDLPEMMKTGMTVLDDLQEMSRKGRLP</sequence>
<dbReference type="RefSeq" id="WP_095044191.1">
    <property type="nucleotide sequence ID" value="NZ_LN890655.1"/>
</dbReference>
<dbReference type="AlphaFoldDB" id="A0A170PIL2"/>
<gene>
    <name evidence="2" type="ORF">CFX0092_A3039</name>
</gene>
<protein>
    <submittedName>
        <fullName evidence="2">Uncharacterized protein</fullName>
    </submittedName>
</protein>
<keyword evidence="1" id="KW-1133">Transmembrane helix</keyword>
<feature type="transmembrane region" description="Helical" evidence="1">
    <location>
        <begin position="298"/>
        <end position="316"/>
    </location>
</feature>
<reference evidence="2" key="1">
    <citation type="submission" date="2016-01" db="EMBL/GenBank/DDBJ databases">
        <authorList>
            <person name="Mcilroy J.S."/>
            <person name="Karst M S."/>
            <person name="Albertsen M."/>
        </authorList>
    </citation>
    <scope>NUCLEOTIDE SEQUENCE</scope>
    <source>
        <strain evidence="2">Cfx-K</strain>
    </source>
</reference>
<keyword evidence="1" id="KW-0472">Membrane</keyword>
<organism evidence="2 3">
    <name type="scientific">Candidatus Promineifilum breve</name>
    <dbReference type="NCBI Taxonomy" id="1806508"/>
    <lineage>
        <taxon>Bacteria</taxon>
        <taxon>Bacillati</taxon>
        <taxon>Chloroflexota</taxon>
        <taxon>Ardenticatenia</taxon>
        <taxon>Candidatus Promineifilales</taxon>
        <taxon>Candidatus Promineifilaceae</taxon>
        <taxon>Candidatus Promineifilum</taxon>
    </lineage>
</organism>
<accession>A0A170PIL2</accession>